<name>A0A0D1AEF8_CLOBO</name>
<evidence type="ECO:0000256" key="1">
    <source>
        <dbReference type="ARBA" id="ARBA00008761"/>
    </source>
</evidence>
<dbReference type="Pfam" id="PF01385">
    <property type="entry name" value="OrfB_IS605"/>
    <property type="match status" value="1"/>
</dbReference>
<dbReference type="InterPro" id="IPR001959">
    <property type="entry name" value="Transposase"/>
</dbReference>
<comment type="similarity">
    <text evidence="1">In the C-terminal section; belongs to the transposase 35 family.</text>
</comment>
<sequence length="414" mass="49114">MKLSFKYYPKLNQQQFNIMEELSYHTTKLYNIANYNCREDTVKSYVEMNKIYNNNYHKQFLHSHNYQQCLKILEKNWKSYFASIKDYKKNPNKYLGQPRQPKFKNTNNKKNEIIFTQHAIRLQDNILKLSLSKEIKNKFQVQSLNFDLSKIKIPVDLITIKQIKIQWNNSKKQWNLNIIWAKEEVNIAKDYYNIMSIDLGLNNLATITFEDNIHSYIIDGKYVKSKNSYYYKEIARLTSIVMKQYKNSKYFKRTQQLIKLQTKRNNFIKDYIHKSSKKIIDLAIINRCHTIVIGDFKGIKQENTAKSFVQTPQQQLVEKIKYKAKLLGIKVVIQNESYTSGCSALDLEEIGKDRYNNNRRIYRGLFKSNKGILINADVNGSYNIMRKYLKCTPKSLIKIMDNGFLDNPIRLRVA</sequence>
<evidence type="ECO:0000259" key="6">
    <source>
        <dbReference type="Pfam" id="PF07282"/>
    </source>
</evidence>
<dbReference type="GO" id="GO:0003677">
    <property type="term" value="F:DNA binding"/>
    <property type="evidence" value="ECO:0007669"/>
    <property type="project" value="UniProtKB-KW"/>
</dbReference>
<organism evidence="7 8">
    <name type="scientific">Clostridium botulinum B2 450</name>
    <dbReference type="NCBI Taxonomy" id="1379739"/>
    <lineage>
        <taxon>Bacteria</taxon>
        <taxon>Bacillati</taxon>
        <taxon>Bacillota</taxon>
        <taxon>Clostridia</taxon>
        <taxon>Eubacteriales</taxon>
        <taxon>Clostridiaceae</taxon>
        <taxon>Clostridium</taxon>
    </lineage>
</organism>
<gene>
    <name evidence="7" type="ORF">N495_19400</name>
</gene>
<keyword evidence="7" id="KW-0614">Plasmid</keyword>
<evidence type="ECO:0000256" key="4">
    <source>
        <dbReference type="ARBA" id="ARBA00023172"/>
    </source>
</evidence>
<keyword evidence="4" id="KW-0233">DNA recombination</keyword>
<dbReference type="HOGENOM" id="CLU_032903_16_0_9"/>
<proteinExistence type="inferred from homology"/>
<dbReference type="InterPro" id="IPR010095">
    <property type="entry name" value="Cas12f1-like_TNB"/>
</dbReference>
<protein>
    <submittedName>
        <fullName evidence="7">Transposase</fullName>
    </submittedName>
</protein>
<feature type="domain" description="Cas12f1-like TNB" evidence="6">
    <location>
        <begin position="315"/>
        <end position="384"/>
    </location>
</feature>
<geneLocation type="plasmid" evidence="7">
    <name>p_B2_450</name>
</geneLocation>
<evidence type="ECO:0000256" key="3">
    <source>
        <dbReference type="ARBA" id="ARBA00023125"/>
    </source>
</evidence>
<dbReference type="OrthoDB" id="442799at2"/>
<evidence type="ECO:0000259" key="5">
    <source>
        <dbReference type="Pfam" id="PF01385"/>
    </source>
</evidence>
<dbReference type="PATRIC" id="fig|1379739.3.peg.55"/>
<dbReference type="GO" id="GO:0032196">
    <property type="term" value="P:transposition"/>
    <property type="evidence" value="ECO:0007669"/>
    <property type="project" value="UniProtKB-KW"/>
</dbReference>
<dbReference type="Proteomes" id="UP000032250">
    <property type="component" value="Unassembled WGS sequence"/>
</dbReference>
<reference evidence="7 8" key="1">
    <citation type="submission" date="2014-06" db="EMBL/GenBank/DDBJ databases">
        <title>Genome characterization of distinct group I Clostridium botulinum lineages.</title>
        <authorList>
            <person name="Giordani F."/>
            <person name="Anselmo A."/>
            <person name="Fillo S."/>
            <person name="Palozzi A.M."/>
            <person name="Fortunato A."/>
            <person name="Gentile B."/>
            <person name="Ciammaruconi A."/>
            <person name="Anniballi F."/>
            <person name="De Medici D."/>
            <person name="Lista F."/>
        </authorList>
    </citation>
    <scope>NUCLEOTIDE SEQUENCE [LARGE SCALE GENOMIC DNA]</scope>
    <source>
        <strain evidence="7 8">B2 450</strain>
        <plasmid evidence="7">p_B2_450</plasmid>
    </source>
</reference>
<evidence type="ECO:0000256" key="2">
    <source>
        <dbReference type="ARBA" id="ARBA00022578"/>
    </source>
</evidence>
<dbReference type="GO" id="GO:0006310">
    <property type="term" value="P:DNA recombination"/>
    <property type="evidence" value="ECO:0007669"/>
    <property type="project" value="UniProtKB-KW"/>
</dbReference>
<keyword evidence="2" id="KW-0815">Transposition</keyword>
<accession>A0A0D1AEF8</accession>
<evidence type="ECO:0000313" key="7">
    <source>
        <dbReference type="EMBL" id="KIS21574.1"/>
    </source>
</evidence>
<dbReference type="NCBIfam" id="NF040570">
    <property type="entry name" value="guided_TnpB"/>
    <property type="match status" value="1"/>
</dbReference>
<feature type="domain" description="Probable transposase IS891/IS1136/IS1341" evidence="5">
    <location>
        <begin position="194"/>
        <end position="298"/>
    </location>
</feature>
<dbReference type="EMBL" id="JXSU01000010">
    <property type="protein sequence ID" value="KIS21574.1"/>
    <property type="molecule type" value="Genomic_DNA"/>
</dbReference>
<keyword evidence="3" id="KW-0238">DNA-binding</keyword>
<dbReference type="NCBIfam" id="TIGR01766">
    <property type="entry name" value="IS200/IS605 family accessory protein TnpB-like domain"/>
    <property type="match status" value="1"/>
</dbReference>
<dbReference type="AlphaFoldDB" id="A0A0D1AEF8"/>
<comment type="caution">
    <text evidence="7">The sequence shown here is derived from an EMBL/GenBank/DDBJ whole genome shotgun (WGS) entry which is preliminary data.</text>
</comment>
<dbReference type="RefSeq" id="WP_043032668.1">
    <property type="nucleotide sequence ID" value="NZ_JXSU01000010.1"/>
</dbReference>
<evidence type="ECO:0000313" key="8">
    <source>
        <dbReference type="Proteomes" id="UP000032250"/>
    </source>
</evidence>
<dbReference type="Pfam" id="PF07282">
    <property type="entry name" value="Cas12f1-like_TNB"/>
    <property type="match status" value="1"/>
</dbReference>